<keyword evidence="1" id="KW-0175">Coiled coil</keyword>
<name>A0AAV1EV14_XYRNO</name>
<feature type="coiled-coil region" evidence="1">
    <location>
        <begin position="29"/>
        <end position="258"/>
    </location>
</feature>
<dbReference type="EMBL" id="OY660866">
    <property type="protein sequence ID" value="CAJ1052511.1"/>
    <property type="molecule type" value="Genomic_DNA"/>
</dbReference>
<proteinExistence type="predicted"/>
<accession>A0AAV1EV14</accession>
<evidence type="ECO:0000256" key="1">
    <source>
        <dbReference type="SAM" id="Coils"/>
    </source>
</evidence>
<evidence type="ECO:0000313" key="2">
    <source>
        <dbReference type="EMBL" id="CAJ1052511.1"/>
    </source>
</evidence>
<gene>
    <name evidence="2" type="ORF">XNOV1_A032786</name>
</gene>
<feature type="coiled-coil region" evidence="1">
    <location>
        <begin position="283"/>
        <end position="342"/>
    </location>
</feature>
<organism evidence="2 3">
    <name type="scientific">Xyrichtys novacula</name>
    <name type="common">Pearly razorfish</name>
    <name type="synonym">Hemipteronotus novacula</name>
    <dbReference type="NCBI Taxonomy" id="13765"/>
    <lineage>
        <taxon>Eukaryota</taxon>
        <taxon>Metazoa</taxon>
        <taxon>Chordata</taxon>
        <taxon>Craniata</taxon>
        <taxon>Vertebrata</taxon>
        <taxon>Euteleostomi</taxon>
        <taxon>Actinopterygii</taxon>
        <taxon>Neopterygii</taxon>
        <taxon>Teleostei</taxon>
        <taxon>Neoteleostei</taxon>
        <taxon>Acanthomorphata</taxon>
        <taxon>Eupercaria</taxon>
        <taxon>Labriformes</taxon>
        <taxon>Labridae</taxon>
        <taxon>Xyrichtys</taxon>
    </lineage>
</organism>
<sequence>MQDHRDCEFNLRCLNAKYKDLRAARLEDIIRYTETIDSLQKQLKEKEETWTKDLHKKQKQNEIAKNNTKQLELEKLELGRQVLTWKNEKTRIQKLYDQQEALSKKILKQKLEKQKLEMEDEFEEERKKHEAIVKKNVQDLMDNKKMIKSLQEKLQTSEKKVEKLERLLENQVTEDMKRIVAHNKEVGELNEKYAILDKKYTDAEEELIKLNEVALEAKLLKEQRDFFKCKASQESKKLDEAKNTIEKQGEEIKNHKEATGILKTANYNLYQKQFHGGMETMLLRDADRKLKGENKELLEMTREKGFQIKRLEREKRELTQKNTELDLANKAKESEVDKLKNTVQSLQTFVERFKYDINACKPDLQNPKNLKDRVINMHKKYIGAENKPQVDIQINAENNPARGFRPFWGKNNKVSPV</sequence>
<keyword evidence="3" id="KW-1185">Reference proteome</keyword>
<dbReference type="Proteomes" id="UP001178508">
    <property type="component" value="Chromosome 3"/>
</dbReference>
<protein>
    <submittedName>
        <fullName evidence="2">Uncharacterized protein</fullName>
    </submittedName>
</protein>
<evidence type="ECO:0000313" key="3">
    <source>
        <dbReference type="Proteomes" id="UP001178508"/>
    </source>
</evidence>
<reference evidence="2" key="1">
    <citation type="submission" date="2023-08" db="EMBL/GenBank/DDBJ databases">
        <authorList>
            <person name="Alioto T."/>
            <person name="Alioto T."/>
            <person name="Gomez Garrido J."/>
        </authorList>
    </citation>
    <scope>NUCLEOTIDE SEQUENCE</scope>
</reference>
<dbReference type="AlphaFoldDB" id="A0AAV1EV14"/>